<evidence type="ECO:0000256" key="3">
    <source>
        <dbReference type="PROSITE-ProRule" id="PRU00023"/>
    </source>
</evidence>
<dbReference type="PROSITE" id="PS50297">
    <property type="entry name" value="ANK_REP_REGION"/>
    <property type="match status" value="1"/>
</dbReference>
<feature type="repeat" description="ANK" evidence="3">
    <location>
        <begin position="314"/>
        <end position="346"/>
    </location>
</feature>
<dbReference type="Pfam" id="PF13637">
    <property type="entry name" value="Ank_4"/>
    <property type="match status" value="1"/>
</dbReference>
<dbReference type="PATRIC" id="fig|1212489.4.peg.1389"/>
<name>A0A0W0SWM4_9GAMM</name>
<keyword evidence="2 3" id="KW-0040">ANK repeat</keyword>
<evidence type="ECO:0000256" key="2">
    <source>
        <dbReference type="ARBA" id="ARBA00023043"/>
    </source>
</evidence>
<dbReference type="PROSITE" id="PS50088">
    <property type="entry name" value="ANK_REPEAT"/>
    <property type="match status" value="1"/>
</dbReference>
<reference evidence="4 5" key="1">
    <citation type="submission" date="2015-11" db="EMBL/GenBank/DDBJ databases">
        <title>Genomic analysis of 38 Legionella species identifies large and diverse effector repertoires.</title>
        <authorList>
            <person name="Burstein D."/>
            <person name="Amaro F."/>
            <person name="Zusman T."/>
            <person name="Lifshitz Z."/>
            <person name="Cohen O."/>
            <person name="Gilbert J.A."/>
            <person name="Pupko T."/>
            <person name="Shuman H.A."/>
            <person name="Segal G."/>
        </authorList>
    </citation>
    <scope>NUCLEOTIDE SEQUENCE [LARGE SCALE GENOMIC DNA]</scope>
    <source>
        <strain evidence="4 5">ATCC 700990</strain>
    </source>
</reference>
<keyword evidence="5" id="KW-1185">Reference proteome</keyword>
<dbReference type="OrthoDB" id="5654444at2"/>
<evidence type="ECO:0000313" key="5">
    <source>
        <dbReference type="Proteomes" id="UP000054736"/>
    </source>
</evidence>
<comment type="caution">
    <text evidence="4">The sequence shown here is derived from an EMBL/GenBank/DDBJ whole genome shotgun (WGS) entry which is preliminary data.</text>
</comment>
<dbReference type="SUPFAM" id="SSF48403">
    <property type="entry name" value="Ankyrin repeat"/>
    <property type="match status" value="1"/>
</dbReference>
<dbReference type="RefSeq" id="WP_058495616.1">
    <property type="nucleotide sequence ID" value="NZ_CAAAIU010000002.1"/>
</dbReference>
<keyword evidence="1" id="KW-0677">Repeat</keyword>
<dbReference type="Proteomes" id="UP000054736">
    <property type="component" value="Unassembled WGS sequence"/>
</dbReference>
<dbReference type="AlphaFoldDB" id="A0A0W0SWM4"/>
<dbReference type="InterPro" id="IPR036770">
    <property type="entry name" value="Ankyrin_rpt-contain_sf"/>
</dbReference>
<dbReference type="EMBL" id="LNXY01000020">
    <property type="protein sequence ID" value="KTC87699.1"/>
    <property type="molecule type" value="Genomic_DNA"/>
</dbReference>
<organism evidence="4 5">
    <name type="scientific">Legionella drozanskii LLAP-1</name>
    <dbReference type="NCBI Taxonomy" id="1212489"/>
    <lineage>
        <taxon>Bacteria</taxon>
        <taxon>Pseudomonadati</taxon>
        <taxon>Pseudomonadota</taxon>
        <taxon>Gammaproteobacteria</taxon>
        <taxon>Legionellales</taxon>
        <taxon>Legionellaceae</taxon>
        <taxon>Legionella</taxon>
    </lineage>
</organism>
<proteinExistence type="predicted"/>
<dbReference type="InterPro" id="IPR002110">
    <property type="entry name" value="Ankyrin_rpt"/>
</dbReference>
<sequence>MQSKYDESPTLHYIWVGPPNIPGVGVPGHDIAGPIEMAKANKNNPIFFWCLYDHVEHYKDKFKDYPIQVAAIESHIKNCSEAPEFQSETDYLIDILSTCLDKTRDSIRDRVTVKVAFSLFLLYTSGGYTLDSNIMPELDKVKLPSYSTFHAPAFTDNPVHPGDLEFWMLYSPAKGNIQSKALLDKFYKKWLQSEDYHREYGEDAIYYDLAAAIMPIWKIFRQGGMELWVVPNLESNSIKVKELGLIKYYSNTHKYQSRKLYNPSLFIHKQGKGRVMHELFLAAQSPDTTWLKSLIEYGADVNMRIRKTTPYSYKHETALHIAVSRGNVPAAILLLEAGANPDLLAIYPGGIKKTARDLMYDKPEFSEVLKGINVTSPSDVVEKEDEIVPTQVLEFRQAFENNWEYALDLLKVIPNTKLTSFLRLANLDVEKGNKLVDFAFENNKSDLIISLAQINGEYFSNESSEYLSSLLQGIYLLKDYKLLYVPFLREAIIKNPAHSRELVSRTLFLQREAVLSNDVINKVLIEHSELALQLLNTLMTLKINNLFQDDFLKAVLTHPEHSTRICKSIIKWQIGNLEEQDYFRQLILTNLSLIEDNFKQLNALEQQGLLARWLEKDVRDAIIKYPEQATNLASIIIKLANAQKLDVLPLLIHGSNLDERLYIGNLLLECKLLDRIAEIDEYQLLDPDNTERLIEALDCTRMKSLAAEEEFKDDLESEFEDQEDFEQLIQSFSEKKPFTLE</sequence>
<gene>
    <name evidence="4" type="ORF">Ldro_1318</name>
</gene>
<protein>
    <submittedName>
        <fullName evidence="4">Ankyrin repeats (3 copies)</fullName>
    </submittedName>
</protein>
<evidence type="ECO:0000313" key="4">
    <source>
        <dbReference type="EMBL" id="KTC87699.1"/>
    </source>
</evidence>
<dbReference type="PANTHER" id="PTHR24171">
    <property type="entry name" value="ANKYRIN REPEAT DOMAIN-CONTAINING PROTEIN 39-RELATED"/>
    <property type="match status" value="1"/>
</dbReference>
<dbReference type="STRING" id="1212489.Ldro_1318"/>
<accession>A0A0W0SWM4</accession>
<evidence type="ECO:0000256" key="1">
    <source>
        <dbReference type="ARBA" id="ARBA00022737"/>
    </source>
</evidence>
<dbReference type="SMART" id="SM00248">
    <property type="entry name" value="ANK"/>
    <property type="match status" value="2"/>
</dbReference>
<dbReference type="Gene3D" id="1.25.40.20">
    <property type="entry name" value="Ankyrin repeat-containing domain"/>
    <property type="match status" value="1"/>
</dbReference>